<dbReference type="GO" id="GO:0005814">
    <property type="term" value="C:centriole"/>
    <property type="evidence" value="ECO:0007669"/>
    <property type="project" value="TreeGrafter"/>
</dbReference>
<comment type="caution">
    <text evidence="5">The sequence shown here is derived from an EMBL/GenBank/DDBJ whole genome shotgun (WGS) entry which is preliminary data.</text>
</comment>
<comment type="subcellular location">
    <subcellularLocation>
        <location evidence="1">Cytoplasm</location>
        <location evidence="1">Cytoskeleton</location>
        <location evidence="1">Cilium basal body</location>
    </subcellularLocation>
</comment>
<dbReference type="Pfam" id="PF21050">
    <property type="entry name" value="ARMC9_ARM"/>
    <property type="match status" value="1"/>
</dbReference>
<proteinExistence type="predicted"/>
<dbReference type="EMBL" id="JAPTSV010000001">
    <property type="protein sequence ID" value="KAJ1531752.1"/>
    <property type="molecule type" value="Genomic_DNA"/>
</dbReference>
<evidence type="ECO:0000256" key="1">
    <source>
        <dbReference type="ARBA" id="ARBA00004120"/>
    </source>
</evidence>
<dbReference type="InterPro" id="IPR011989">
    <property type="entry name" value="ARM-like"/>
</dbReference>
<dbReference type="SUPFAM" id="SSF48371">
    <property type="entry name" value="ARM repeat"/>
    <property type="match status" value="1"/>
</dbReference>
<evidence type="ECO:0000313" key="6">
    <source>
        <dbReference type="Proteomes" id="UP001075354"/>
    </source>
</evidence>
<dbReference type="InterPro" id="IPR048959">
    <property type="entry name" value="ARMC9_ARM_dom"/>
</dbReference>
<dbReference type="AlphaFoldDB" id="A0AAV7Y1T7"/>
<keyword evidence="2" id="KW-0970">Cilium biogenesis/degradation</keyword>
<evidence type="ECO:0000259" key="4">
    <source>
        <dbReference type="Pfam" id="PF21050"/>
    </source>
</evidence>
<dbReference type="PANTHER" id="PTHR14881:SF4">
    <property type="entry name" value="LISH DOMAIN-CONTAINING PROTEIN ARMC9"/>
    <property type="match status" value="1"/>
</dbReference>
<dbReference type="PANTHER" id="PTHR14881">
    <property type="entry name" value="LISH DOMAIN-CONTAINING PROTEIN ARMC9"/>
    <property type="match status" value="1"/>
</dbReference>
<dbReference type="InterPro" id="IPR016024">
    <property type="entry name" value="ARM-type_fold"/>
</dbReference>
<reference evidence="5" key="1">
    <citation type="submission" date="2022-12" db="EMBL/GenBank/DDBJ databases">
        <title>Chromosome-level genome assembly of the bean flower thrips Megalurothrips usitatus.</title>
        <authorList>
            <person name="Ma L."/>
            <person name="Liu Q."/>
            <person name="Li H."/>
            <person name="Cai W."/>
        </authorList>
    </citation>
    <scope>NUCLEOTIDE SEQUENCE</scope>
    <source>
        <strain evidence="5">Cailab_2022a</strain>
    </source>
</reference>
<dbReference type="GO" id="GO:0097542">
    <property type="term" value="C:ciliary tip"/>
    <property type="evidence" value="ECO:0007669"/>
    <property type="project" value="TreeGrafter"/>
</dbReference>
<keyword evidence="3" id="KW-0966">Cell projection</keyword>
<dbReference type="GO" id="GO:0060271">
    <property type="term" value="P:cilium assembly"/>
    <property type="evidence" value="ECO:0007669"/>
    <property type="project" value="InterPro"/>
</dbReference>
<evidence type="ECO:0000256" key="2">
    <source>
        <dbReference type="ARBA" id="ARBA00022794"/>
    </source>
</evidence>
<name>A0AAV7Y1T7_9NEOP</name>
<evidence type="ECO:0000313" key="5">
    <source>
        <dbReference type="EMBL" id="KAJ1531752.1"/>
    </source>
</evidence>
<gene>
    <name evidence="5" type="ORF">ONE63_000415</name>
</gene>
<dbReference type="Gene3D" id="1.25.10.10">
    <property type="entry name" value="Leucine-rich Repeat Variant"/>
    <property type="match status" value="1"/>
</dbReference>
<dbReference type="InterPro" id="IPR040369">
    <property type="entry name" value="ARMC9"/>
</dbReference>
<organism evidence="5 6">
    <name type="scientific">Megalurothrips usitatus</name>
    <name type="common">bean blossom thrips</name>
    <dbReference type="NCBI Taxonomy" id="439358"/>
    <lineage>
        <taxon>Eukaryota</taxon>
        <taxon>Metazoa</taxon>
        <taxon>Ecdysozoa</taxon>
        <taxon>Arthropoda</taxon>
        <taxon>Hexapoda</taxon>
        <taxon>Insecta</taxon>
        <taxon>Pterygota</taxon>
        <taxon>Neoptera</taxon>
        <taxon>Paraneoptera</taxon>
        <taxon>Thysanoptera</taxon>
        <taxon>Terebrantia</taxon>
        <taxon>Thripoidea</taxon>
        <taxon>Thripidae</taxon>
        <taxon>Megalurothrips</taxon>
    </lineage>
</organism>
<sequence length="456" mass="51488">MSDGSVSSSKKLEECQRRYIQLKRKFSQLHSDYHNLIGVASELTVALENTARGQQIDLRETLSNCLHIFPELFSCHQQPISHENKGIKGRFSLRTTDCDWKLDMVKIKKHLQERDVKTRLLLLQALRWAVTKNSSEKRECIMNQYVDSDLLNLKSDTLLRYLLTPTGVTTPHPLQQSAARLLNTLASVQSGRSYLAQNSEAVSVTASVLQQQAGISSDLITKSMLVAALQKLSLRRIQRIAMIQLGMVEWLFQQFLNANVVSSYSLEYGTALLMNLCLHQTAKENCVPIAQNVISVLINLLATPVTQALPYINGTLYSLITQSALNEAAAKLGLAKALEENILKQNNIEIKKQMEHILLFHKSLLDSKDDFTPPLPSCEGEMMDDDDEELDLLGEDLDEQDPVRNIREELSGEDLLKAHYLLPYQSHGITIFLYNRALNAQYSFFYTVCDTVCLDN</sequence>
<evidence type="ECO:0000256" key="3">
    <source>
        <dbReference type="ARBA" id="ARBA00023273"/>
    </source>
</evidence>
<dbReference type="GO" id="GO:0036064">
    <property type="term" value="C:ciliary basal body"/>
    <property type="evidence" value="ECO:0007669"/>
    <property type="project" value="InterPro"/>
</dbReference>
<keyword evidence="6" id="KW-1185">Reference proteome</keyword>
<protein>
    <recommendedName>
        <fullName evidence="4">LisH domain-containing protein</fullName>
    </recommendedName>
</protein>
<dbReference type="GO" id="GO:0005813">
    <property type="term" value="C:centrosome"/>
    <property type="evidence" value="ECO:0007669"/>
    <property type="project" value="UniProtKB-SubCell"/>
</dbReference>
<accession>A0AAV7Y1T7</accession>
<dbReference type="Proteomes" id="UP001075354">
    <property type="component" value="Chromosome 1"/>
</dbReference>
<feature type="domain" description="LisH" evidence="4">
    <location>
        <begin position="242"/>
        <end position="358"/>
    </location>
</feature>